<dbReference type="Gene3D" id="2.60.40.1180">
    <property type="entry name" value="Golgi alpha-mannosidase II"/>
    <property type="match status" value="1"/>
</dbReference>
<comment type="similarity">
    <text evidence="1 4">Belongs to the glycosyl hydrolase 31 family.</text>
</comment>
<evidence type="ECO:0000256" key="4">
    <source>
        <dbReference type="RuleBase" id="RU361185"/>
    </source>
</evidence>
<name>A0A8A4Z980_9MICO</name>
<dbReference type="Pfam" id="PF21365">
    <property type="entry name" value="Glyco_hydro_31_3rd"/>
    <property type="match status" value="1"/>
</dbReference>
<evidence type="ECO:0000313" key="7">
    <source>
        <dbReference type="EMBL" id="QTE28432.1"/>
    </source>
</evidence>
<dbReference type="CDD" id="cd06592">
    <property type="entry name" value="GH31_NET37"/>
    <property type="match status" value="1"/>
</dbReference>
<evidence type="ECO:0000259" key="6">
    <source>
        <dbReference type="Pfam" id="PF21365"/>
    </source>
</evidence>
<proteinExistence type="inferred from homology"/>
<dbReference type="GO" id="GO:0004553">
    <property type="term" value="F:hydrolase activity, hydrolyzing O-glycosyl compounds"/>
    <property type="evidence" value="ECO:0007669"/>
    <property type="project" value="InterPro"/>
</dbReference>
<dbReference type="SUPFAM" id="SSF51011">
    <property type="entry name" value="Glycosyl hydrolase domain"/>
    <property type="match status" value="1"/>
</dbReference>
<keyword evidence="2 4" id="KW-0378">Hydrolase</keyword>
<evidence type="ECO:0008006" key="9">
    <source>
        <dbReference type="Google" id="ProtNLM"/>
    </source>
</evidence>
<evidence type="ECO:0000256" key="2">
    <source>
        <dbReference type="ARBA" id="ARBA00022801"/>
    </source>
</evidence>
<dbReference type="Gene3D" id="3.20.20.80">
    <property type="entry name" value="Glycosidases"/>
    <property type="match status" value="1"/>
</dbReference>
<dbReference type="InterPro" id="IPR050985">
    <property type="entry name" value="Alpha-glycosidase_related"/>
</dbReference>
<dbReference type="InterPro" id="IPR017853">
    <property type="entry name" value="GH"/>
</dbReference>
<accession>A0A8A4Z980</accession>
<dbReference type="SUPFAM" id="SSF51445">
    <property type="entry name" value="(Trans)glycosidases"/>
    <property type="match status" value="1"/>
</dbReference>
<evidence type="ECO:0000259" key="5">
    <source>
        <dbReference type="Pfam" id="PF01055"/>
    </source>
</evidence>
<dbReference type="InterPro" id="IPR000322">
    <property type="entry name" value="Glyco_hydro_31_TIM"/>
</dbReference>
<feature type="domain" description="Glycoside hydrolase family 31 TIM barrel" evidence="5">
    <location>
        <begin position="145"/>
        <end position="285"/>
    </location>
</feature>
<dbReference type="InterPro" id="IPR048395">
    <property type="entry name" value="Glyco_hydro_31_C"/>
</dbReference>
<dbReference type="PANTHER" id="PTHR43053:SF4">
    <property type="entry name" value="MYOGENESIS-REGULATING GLYCOSIDASE"/>
    <property type="match status" value="1"/>
</dbReference>
<dbReference type="AlphaFoldDB" id="A0A8A4Z980"/>
<dbReference type="Pfam" id="PF01055">
    <property type="entry name" value="Glyco_hydro_31_2nd"/>
    <property type="match status" value="1"/>
</dbReference>
<evidence type="ECO:0000256" key="3">
    <source>
        <dbReference type="ARBA" id="ARBA00023295"/>
    </source>
</evidence>
<dbReference type="RefSeq" id="WP_227422668.1">
    <property type="nucleotide sequence ID" value="NZ_CP071868.1"/>
</dbReference>
<sequence length="520" mass="57125">MFEKLPVGRLVLPLLPDERWWGGAVSDGDRMPFGGADHARDLATSAGHQDVPGDLTRGCNQSAPVLVSSRGRFVWSDRPFSFAFADGSLSVIGAGIVRGEAGTTLAEAFGAVSRSYFPASGLIPAEAMFSGPQYNTWIEMPYLPTQVGVLRYVRDLLEAGFPPGVVMIDDRWSRDYGTWQFDPERFPDPAEMIRQLHGWGCAVMLWLVPFVSPDSAVFRYLRGRDLLVRGPDGDPAVRAWWNGYSAVLDTTNVDAVAWLHGELDALVEEFGVDGFKFDGGDVYDYRADDLTAVPSDPVGQCESWARVGVTYRFNEYRACWKMGGQPLAQRLHDKPPIWGSGGLSSLIPEAIAQGLIGHAFTCPDMIGGGDLAAFGEESPIDQELFVRFAQCAALFPMMQFSLAPWRVLDPRHLAAVLAAVRIRQQLVPRIVALARHAAATGEPVLRPIEYHFPGYEQVTDQFLLGADILVAPVLERDARTRRVVVPPGRWARSGGEVIDGPCTVDLRVELASVPWFRRVG</sequence>
<dbReference type="PANTHER" id="PTHR43053">
    <property type="entry name" value="GLYCOSIDASE FAMILY 31"/>
    <property type="match status" value="1"/>
</dbReference>
<evidence type="ECO:0000313" key="8">
    <source>
        <dbReference type="Proteomes" id="UP000663937"/>
    </source>
</evidence>
<dbReference type="GO" id="GO:0005975">
    <property type="term" value="P:carbohydrate metabolic process"/>
    <property type="evidence" value="ECO:0007669"/>
    <property type="project" value="InterPro"/>
</dbReference>
<gene>
    <name evidence="7" type="ORF">J4E96_13730</name>
</gene>
<dbReference type="EMBL" id="CP071868">
    <property type="protein sequence ID" value="QTE28432.1"/>
    <property type="molecule type" value="Genomic_DNA"/>
</dbReference>
<reference evidence="7" key="1">
    <citation type="submission" date="2021-03" db="EMBL/GenBank/DDBJ databases">
        <title>Pengzhenrongella sicca gen. nov., sp. nov., a new member of suborder Micrococcineae isolated from High-Arctic tundra soil.</title>
        <authorList>
            <person name="Peng F."/>
        </authorList>
    </citation>
    <scope>NUCLEOTIDE SEQUENCE</scope>
    <source>
        <strain evidence="7">LRZ-2</strain>
    </source>
</reference>
<organism evidence="7 8">
    <name type="scientific">Pengzhenrongella sicca</name>
    <dbReference type="NCBI Taxonomy" id="2819238"/>
    <lineage>
        <taxon>Bacteria</taxon>
        <taxon>Bacillati</taxon>
        <taxon>Actinomycetota</taxon>
        <taxon>Actinomycetes</taxon>
        <taxon>Micrococcales</taxon>
        <taxon>Pengzhenrongella</taxon>
    </lineage>
</organism>
<keyword evidence="8" id="KW-1185">Reference proteome</keyword>
<protein>
    <recommendedName>
        <fullName evidence="9">Glycoside hydrolase</fullName>
    </recommendedName>
</protein>
<feature type="domain" description="Glycosyl hydrolase family 31 C-terminal" evidence="6">
    <location>
        <begin position="441"/>
        <end position="520"/>
    </location>
</feature>
<evidence type="ECO:0000256" key="1">
    <source>
        <dbReference type="ARBA" id="ARBA00007806"/>
    </source>
</evidence>
<dbReference type="InterPro" id="IPR013780">
    <property type="entry name" value="Glyco_hydro_b"/>
</dbReference>
<dbReference type="Proteomes" id="UP000663937">
    <property type="component" value="Chromosome"/>
</dbReference>
<dbReference type="KEGG" id="psic:J4E96_13730"/>
<keyword evidence="3 4" id="KW-0326">Glycosidase</keyword>